<evidence type="ECO:0000313" key="3">
    <source>
        <dbReference type="EMBL" id="KAI6656544.1"/>
    </source>
</evidence>
<accession>A0AAV7K6X5</accession>
<feature type="coiled-coil region" evidence="1">
    <location>
        <begin position="398"/>
        <end position="425"/>
    </location>
</feature>
<feature type="coiled-coil region" evidence="1">
    <location>
        <begin position="183"/>
        <end position="259"/>
    </location>
</feature>
<feature type="coiled-coil region" evidence="1">
    <location>
        <begin position="328"/>
        <end position="355"/>
    </location>
</feature>
<gene>
    <name evidence="3" type="ORF">LOD99_1339</name>
</gene>
<feature type="compositionally biased region" description="Low complexity" evidence="2">
    <location>
        <begin position="300"/>
        <end position="309"/>
    </location>
</feature>
<feature type="coiled-coil region" evidence="1">
    <location>
        <begin position="5"/>
        <end position="74"/>
    </location>
</feature>
<feature type="compositionally biased region" description="Low complexity" evidence="2">
    <location>
        <begin position="560"/>
        <end position="573"/>
    </location>
</feature>
<dbReference type="GO" id="GO:0000146">
    <property type="term" value="F:microfilament motor activity"/>
    <property type="evidence" value="ECO:0007669"/>
    <property type="project" value="TreeGrafter"/>
</dbReference>
<evidence type="ECO:0000256" key="1">
    <source>
        <dbReference type="SAM" id="Coils"/>
    </source>
</evidence>
<comment type="caution">
    <text evidence="3">The sequence shown here is derived from an EMBL/GenBank/DDBJ whole genome shotgun (WGS) entry which is preliminary data.</text>
</comment>
<dbReference type="GO" id="GO:0005737">
    <property type="term" value="C:cytoplasm"/>
    <property type="evidence" value="ECO:0007669"/>
    <property type="project" value="TreeGrafter"/>
</dbReference>
<dbReference type="PANTHER" id="PTHR45615:SF40">
    <property type="entry name" value="MYOSIN HEAVY CHAIN, NON-MUSCLE"/>
    <property type="match status" value="1"/>
</dbReference>
<keyword evidence="4" id="KW-1185">Reference proteome</keyword>
<sequence>MEKNIKEKDIELEQVKKELQTVRKDKNRLESESKDKIQEINQLKQQLGQLDKEQANLKENISQLEREIDENTAIMKSSVDIELLSKIEEVFIGLSSQNPPSEYALGSPDRVEWLVASLTSWNADLLGKISTNESLLFEKQTEIDSNKEELQTIQNYLQEQMPTNKGSSMTSLTDRPLNLIQIISDKMEQLSKANESIQKIESDKQTMEIQIQDIRQHYNNEDSKNDQLMKDNAALERQIQTLISEKEELEVKNVELINELCELRDGSGNFNNPQSQAINKFPSHVQEAYNPRPSPLYLESTSPFPFDSPASPPPTAFSSLTQGHRSTLQKAADELSHLKVKLWESEAENSKLREQMAVRNRDPTLPATISSDAENAFQAVFEANQSNLLKLSESLREKDMLYKDVEFLRQRTEDLEKNIERHKVSIEVKEVAYKELYTECRDWERKYKKCGQVHHEMERVKRQIMRKEADTQECATLRAERLNQQTTLDNLLAELQERKKIEQNLKIENHNLRSRLDECLKLISGMQLHIQEQFDHKNLQSEEPPHKPPPQPQQEPRPVSPIILKPPSMSSIPLSPPTRQPATKGHPPILYPPKS</sequence>
<feature type="compositionally biased region" description="Pro residues" evidence="2">
    <location>
        <begin position="547"/>
        <end position="559"/>
    </location>
</feature>
<evidence type="ECO:0000313" key="4">
    <source>
        <dbReference type="Proteomes" id="UP001165289"/>
    </source>
</evidence>
<feature type="compositionally biased region" description="Basic and acidic residues" evidence="2">
    <location>
        <begin position="537"/>
        <end position="546"/>
    </location>
</feature>
<reference evidence="3 4" key="1">
    <citation type="journal article" date="2023" name="BMC Biol.">
        <title>The compact genome of the sponge Oopsacas minuta (Hexactinellida) is lacking key metazoan core genes.</title>
        <authorList>
            <person name="Santini S."/>
            <person name="Schenkelaars Q."/>
            <person name="Jourda C."/>
            <person name="Duchesne M."/>
            <person name="Belahbib H."/>
            <person name="Rocher C."/>
            <person name="Selva M."/>
            <person name="Riesgo A."/>
            <person name="Vervoort M."/>
            <person name="Leys S.P."/>
            <person name="Kodjabachian L."/>
            <person name="Le Bivic A."/>
            <person name="Borchiellini C."/>
            <person name="Claverie J.M."/>
            <person name="Renard E."/>
        </authorList>
    </citation>
    <scope>NUCLEOTIDE SEQUENCE [LARGE SCALE GENOMIC DNA]</scope>
    <source>
        <strain evidence="3">SPO-2</strain>
    </source>
</reference>
<evidence type="ECO:0000256" key="2">
    <source>
        <dbReference type="SAM" id="MobiDB-lite"/>
    </source>
</evidence>
<dbReference type="AlphaFoldDB" id="A0AAV7K6X5"/>
<feature type="region of interest" description="Disordered" evidence="2">
    <location>
        <begin position="290"/>
        <end position="324"/>
    </location>
</feature>
<organism evidence="3 4">
    <name type="scientific">Oopsacas minuta</name>
    <dbReference type="NCBI Taxonomy" id="111878"/>
    <lineage>
        <taxon>Eukaryota</taxon>
        <taxon>Metazoa</taxon>
        <taxon>Porifera</taxon>
        <taxon>Hexactinellida</taxon>
        <taxon>Hexasterophora</taxon>
        <taxon>Lyssacinosida</taxon>
        <taxon>Leucopsacidae</taxon>
        <taxon>Oopsacas</taxon>
    </lineage>
</organism>
<keyword evidence="1" id="KW-0175">Coiled coil</keyword>
<name>A0AAV7K6X5_9METZ</name>
<dbReference type="GO" id="GO:0032982">
    <property type="term" value="C:myosin filament"/>
    <property type="evidence" value="ECO:0007669"/>
    <property type="project" value="TreeGrafter"/>
</dbReference>
<dbReference type="EMBL" id="JAKMXF010000144">
    <property type="protein sequence ID" value="KAI6656544.1"/>
    <property type="molecule type" value="Genomic_DNA"/>
</dbReference>
<dbReference type="Proteomes" id="UP001165289">
    <property type="component" value="Unassembled WGS sequence"/>
</dbReference>
<protein>
    <submittedName>
        <fullName evidence="3">Uncharacterized protein</fullName>
    </submittedName>
</protein>
<dbReference type="GO" id="GO:0051015">
    <property type="term" value="F:actin filament binding"/>
    <property type="evidence" value="ECO:0007669"/>
    <property type="project" value="TreeGrafter"/>
</dbReference>
<proteinExistence type="predicted"/>
<dbReference type="PANTHER" id="PTHR45615">
    <property type="entry name" value="MYOSIN HEAVY CHAIN, NON-MUSCLE"/>
    <property type="match status" value="1"/>
</dbReference>
<feature type="region of interest" description="Disordered" evidence="2">
    <location>
        <begin position="537"/>
        <end position="595"/>
    </location>
</feature>
<dbReference type="GO" id="GO:0016460">
    <property type="term" value="C:myosin II complex"/>
    <property type="evidence" value="ECO:0007669"/>
    <property type="project" value="TreeGrafter"/>
</dbReference>